<evidence type="ECO:0000256" key="3">
    <source>
        <dbReference type="ARBA" id="ARBA00022553"/>
    </source>
</evidence>
<comment type="caution">
    <text evidence="10">The sequence shown here is derived from an EMBL/GenBank/DDBJ whole genome shotgun (WGS) entry which is preliminary data.</text>
</comment>
<dbReference type="Proteomes" id="UP000318815">
    <property type="component" value="Unassembled WGS sequence"/>
</dbReference>
<dbReference type="OrthoDB" id="607558at2"/>
<accession>A0A5C6LMK3</accession>
<keyword evidence="5" id="KW-0418">Kinase</keyword>
<dbReference type="InterPro" id="IPR003594">
    <property type="entry name" value="HATPase_dom"/>
</dbReference>
<reference evidence="10 11" key="1">
    <citation type="submission" date="2019-08" db="EMBL/GenBank/DDBJ databases">
        <title>Whole genome sequencing of chitin degrading bacteria Chitinophaga pinensis YS16.</title>
        <authorList>
            <person name="Singh R.P."/>
            <person name="Manchanda G."/>
            <person name="Maurya I.K."/>
            <person name="Joshi N.K."/>
            <person name="Srivastava A.K."/>
        </authorList>
    </citation>
    <scope>NUCLEOTIDE SEQUENCE [LARGE SCALE GENOMIC DNA]</scope>
    <source>
        <strain evidence="10 11">YS-16</strain>
    </source>
</reference>
<dbReference type="EC" id="2.7.13.3" evidence="2"/>
<evidence type="ECO:0000256" key="4">
    <source>
        <dbReference type="ARBA" id="ARBA00022679"/>
    </source>
</evidence>
<dbReference type="InterPro" id="IPR000700">
    <property type="entry name" value="PAS-assoc_C"/>
</dbReference>
<feature type="domain" description="PAC" evidence="9">
    <location>
        <begin position="390"/>
        <end position="445"/>
    </location>
</feature>
<dbReference type="SMART" id="SM00387">
    <property type="entry name" value="HATPase_c"/>
    <property type="match status" value="1"/>
</dbReference>
<gene>
    <name evidence="10" type="ORF">FEF09_23775</name>
</gene>
<dbReference type="InterPro" id="IPR035965">
    <property type="entry name" value="PAS-like_dom_sf"/>
</dbReference>
<evidence type="ECO:0000256" key="1">
    <source>
        <dbReference type="ARBA" id="ARBA00000085"/>
    </source>
</evidence>
<organism evidence="10 11">
    <name type="scientific">Chitinophaga pinensis</name>
    <dbReference type="NCBI Taxonomy" id="79329"/>
    <lineage>
        <taxon>Bacteria</taxon>
        <taxon>Pseudomonadati</taxon>
        <taxon>Bacteroidota</taxon>
        <taxon>Chitinophagia</taxon>
        <taxon>Chitinophagales</taxon>
        <taxon>Chitinophagaceae</taxon>
        <taxon>Chitinophaga</taxon>
    </lineage>
</organism>
<proteinExistence type="predicted"/>
<dbReference type="InterPro" id="IPR005467">
    <property type="entry name" value="His_kinase_dom"/>
</dbReference>
<dbReference type="InterPro" id="IPR004358">
    <property type="entry name" value="Sig_transdc_His_kin-like_C"/>
</dbReference>
<dbReference type="InterPro" id="IPR036097">
    <property type="entry name" value="HisK_dim/P_sf"/>
</dbReference>
<keyword evidence="11" id="KW-1185">Reference proteome</keyword>
<dbReference type="Gene3D" id="1.10.287.130">
    <property type="match status" value="1"/>
</dbReference>
<dbReference type="PANTHER" id="PTHR43304">
    <property type="entry name" value="PHYTOCHROME-LIKE PROTEIN CPH1"/>
    <property type="match status" value="1"/>
</dbReference>
<dbReference type="Gene3D" id="3.30.450.20">
    <property type="entry name" value="PAS domain"/>
    <property type="match status" value="3"/>
</dbReference>
<dbReference type="AlphaFoldDB" id="A0A5C6LMK3"/>
<dbReference type="Pfam" id="PF02518">
    <property type="entry name" value="HATPase_c"/>
    <property type="match status" value="1"/>
</dbReference>
<evidence type="ECO:0000313" key="10">
    <source>
        <dbReference type="EMBL" id="TWV96208.1"/>
    </source>
</evidence>
<evidence type="ECO:0000256" key="6">
    <source>
        <dbReference type="SAM" id="Coils"/>
    </source>
</evidence>
<keyword evidence="3" id="KW-0597">Phosphoprotein</keyword>
<dbReference type="PROSITE" id="PS50113">
    <property type="entry name" value="PAC"/>
    <property type="match status" value="2"/>
</dbReference>
<dbReference type="Gene3D" id="3.30.565.10">
    <property type="entry name" value="Histidine kinase-like ATPase, C-terminal domain"/>
    <property type="match status" value="1"/>
</dbReference>
<evidence type="ECO:0000259" key="9">
    <source>
        <dbReference type="PROSITE" id="PS50113"/>
    </source>
</evidence>
<keyword evidence="4" id="KW-0808">Transferase</keyword>
<feature type="coiled-coil region" evidence="6">
    <location>
        <begin position="582"/>
        <end position="609"/>
    </location>
</feature>
<dbReference type="SMART" id="SM00388">
    <property type="entry name" value="HisKA"/>
    <property type="match status" value="1"/>
</dbReference>
<feature type="domain" description="PAC" evidence="9">
    <location>
        <begin position="520"/>
        <end position="573"/>
    </location>
</feature>
<dbReference type="InterPro" id="IPR013656">
    <property type="entry name" value="PAS_4"/>
</dbReference>
<name>A0A5C6LMK3_9BACT</name>
<feature type="compositionally biased region" description="Polar residues" evidence="7">
    <location>
        <begin position="29"/>
        <end position="41"/>
    </location>
</feature>
<dbReference type="GO" id="GO:0000155">
    <property type="term" value="F:phosphorelay sensor kinase activity"/>
    <property type="evidence" value="ECO:0007669"/>
    <property type="project" value="InterPro"/>
</dbReference>
<dbReference type="PROSITE" id="PS50109">
    <property type="entry name" value="HIS_KIN"/>
    <property type="match status" value="1"/>
</dbReference>
<dbReference type="SUPFAM" id="SSF55874">
    <property type="entry name" value="ATPase domain of HSP90 chaperone/DNA topoisomerase II/histidine kinase"/>
    <property type="match status" value="1"/>
</dbReference>
<keyword evidence="6" id="KW-0175">Coiled coil</keyword>
<dbReference type="PRINTS" id="PR00344">
    <property type="entry name" value="BCTRLSENSOR"/>
</dbReference>
<dbReference type="Pfam" id="PF00512">
    <property type="entry name" value="HisKA"/>
    <property type="match status" value="1"/>
</dbReference>
<dbReference type="CDD" id="cd00082">
    <property type="entry name" value="HisKA"/>
    <property type="match status" value="1"/>
</dbReference>
<dbReference type="SUPFAM" id="SSF55785">
    <property type="entry name" value="PYP-like sensor domain (PAS domain)"/>
    <property type="match status" value="3"/>
</dbReference>
<dbReference type="Pfam" id="PF08448">
    <property type="entry name" value="PAS_4"/>
    <property type="match status" value="2"/>
</dbReference>
<dbReference type="InterPro" id="IPR003661">
    <property type="entry name" value="HisK_dim/P_dom"/>
</dbReference>
<protein>
    <recommendedName>
        <fullName evidence="2">histidine kinase</fullName>
        <ecNumber evidence="2">2.7.13.3</ecNumber>
    </recommendedName>
</protein>
<feature type="domain" description="Histidine kinase" evidence="8">
    <location>
        <begin position="609"/>
        <end position="837"/>
    </location>
</feature>
<sequence>MILLMIKTRVMPVFFHYLYFKNTSSHVPDTMSSTVNEQTSLHQHDEHREQSGETLRLEALLQHQTDVMEMLAAGIPLQEILTHIITWMQQSDGEMIATISLVGQASAHPGTVCCTTPLTGKQGNALGSFEISYKSGRQPTPAELHFIRLVARTIVMVIEYSQRTTPTAIQMPQSRPVTQESAAERENFYQLLMDTPAVIAVLSGPQHVYILANKLYMETIGIERSIVGKPIREALPELADQGIFELLDDVYRTGQPFIGHEIEVGLDRKGTGVREPIFFNFIYQPIRDAEGKVIQILVHAIDVTSSVMQRRKAEQSEQQFKSFVAHSPTPIGIYVGRELRIRTVNDAILQAWEKDASVIGKTFREAVPELEGQPFFDILDKVYETGETYEAIEEKVMLMRDGVLSPTYYNFTYKALRDEQGEIYAVMNTAMEVTEQVKARQLLAEAEENLRNAIEVAKLGDWKINLQTGEAVLAERIQAWFGASPGETITLEEATACITDPSILTAAFQRAIQPGSDRIINVEYELTNFRTGEKRIMHTSGKIFLDDASQPHMAIGITQDVTEQRQRQQELERLVNERTRALSIANIELQEANKTLEKVNNNLEQYAYVTSHDLQEPLRKIKIFSDILQNRTDHTADIFTRKYLNKIDASVNRMTALINDLLNFSRLDKAENTFVLTDLNLIIEEVKEDFELAIKEKKVILTVSPLQQIAAVPLQIRQLFFNLIGNAIKFSRQDVTPTINISGHPVTATAISTHPQLNPSWNWYEIIVRDNGIGFEQRYAEKIFTIFQRLHTRDVYAGTGIGLALCEKVVSNHHGKIFATSIVNEGTSFHILIPIMR</sequence>
<dbReference type="InterPro" id="IPR036890">
    <property type="entry name" value="HATPase_C_sf"/>
</dbReference>
<feature type="region of interest" description="Disordered" evidence="7">
    <location>
        <begin position="29"/>
        <end position="51"/>
    </location>
</feature>
<evidence type="ECO:0000313" key="11">
    <source>
        <dbReference type="Proteomes" id="UP000318815"/>
    </source>
</evidence>
<dbReference type="EMBL" id="VOHS01000036">
    <property type="protein sequence ID" value="TWV96208.1"/>
    <property type="molecule type" value="Genomic_DNA"/>
</dbReference>
<dbReference type="SUPFAM" id="SSF47384">
    <property type="entry name" value="Homodimeric domain of signal transducing histidine kinase"/>
    <property type="match status" value="1"/>
</dbReference>
<evidence type="ECO:0000256" key="7">
    <source>
        <dbReference type="SAM" id="MobiDB-lite"/>
    </source>
</evidence>
<evidence type="ECO:0000256" key="2">
    <source>
        <dbReference type="ARBA" id="ARBA00012438"/>
    </source>
</evidence>
<feature type="compositionally biased region" description="Basic and acidic residues" evidence="7">
    <location>
        <begin position="42"/>
        <end position="51"/>
    </location>
</feature>
<dbReference type="InterPro" id="IPR052162">
    <property type="entry name" value="Sensor_kinase/Photoreceptor"/>
</dbReference>
<evidence type="ECO:0000259" key="8">
    <source>
        <dbReference type="PROSITE" id="PS50109"/>
    </source>
</evidence>
<evidence type="ECO:0000256" key="5">
    <source>
        <dbReference type="ARBA" id="ARBA00022777"/>
    </source>
</evidence>
<comment type="catalytic activity">
    <reaction evidence="1">
        <text>ATP + protein L-histidine = ADP + protein N-phospho-L-histidine.</text>
        <dbReference type="EC" id="2.7.13.3"/>
    </reaction>
</comment>
<dbReference type="PANTHER" id="PTHR43304:SF1">
    <property type="entry name" value="PAC DOMAIN-CONTAINING PROTEIN"/>
    <property type="match status" value="1"/>
</dbReference>